<evidence type="ECO:0000313" key="4">
    <source>
        <dbReference type="EMBL" id="PJZ69690.1"/>
    </source>
</evidence>
<dbReference type="Proteomes" id="UP000231990">
    <property type="component" value="Unassembled WGS sequence"/>
</dbReference>
<organism evidence="5 7">
    <name type="scientific">Leptospira perolatii</name>
    <dbReference type="NCBI Taxonomy" id="2023191"/>
    <lineage>
        <taxon>Bacteria</taxon>
        <taxon>Pseudomonadati</taxon>
        <taxon>Spirochaetota</taxon>
        <taxon>Spirochaetia</taxon>
        <taxon>Leptospirales</taxon>
        <taxon>Leptospiraceae</taxon>
        <taxon>Leptospira</taxon>
    </lineage>
</organism>
<proteinExistence type="predicted"/>
<protein>
    <submittedName>
        <fullName evidence="5">Glycosyl hydrolase family 5</fullName>
    </submittedName>
</protein>
<dbReference type="Proteomes" id="UP000231962">
    <property type="component" value="Unassembled WGS sequence"/>
</dbReference>
<comment type="caution">
    <text evidence="5">The sequence shown here is derived from an EMBL/GenBank/DDBJ whole genome shotgun (WGS) entry which is preliminary data.</text>
</comment>
<dbReference type="GO" id="GO:0004553">
    <property type="term" value="F:hydrolase activity, hydrolyzing O-glycosyl compounds"/>
    <property type="evidence" value="ECO:0007669"/>
    <property type="project" value="InterPro"/>
</dbReference>
<dbReference type="InterPro" id="IPR001547">
    <property type="entry name" value="Glyco_hydro_5"/>
</dbReference>
<sequence length="687" mass="77496">MCIFGIQCQIQDGKGFPALDLNSFLNPGSSNKAHLNSFQDLNTFGHTAQFEAGSHNFDYVNSPGSASIFISQKSYGNNTDQIYVDGLGREVAFRGFNISGNTKLVQHQFKPFQNEQDAEIAMDRLAKSTGSNIVRFAIAWEGVHPSVGSIDTAYVSSVVAQMKKAISRKMYILVDYHQDLFSRHLFNQNSWFTANGAPRWITPEGSYPNEYCGIICANWSQNNLTNEAIRKAFRNFWNNAGLTTSLGPRLMQDEFIWQLGQAAQFLKDHLSPEEFSYVLGLDPFNEPVDGGMQGLTPAQWDNQKLWPFYQRVRQELNSKGWQDKWVFAEPLVFWNTNVGSAIVPATGGGHLSSPPGPGFVFNSHFYDAARMGWDVTGIDNATYFKYLDEIRKEGRFLNTPIFLSEFGMWLNGAGAKDTPRMISAVYQAMEISDGQQTSKTRFADFYNPIVSGTQWQWDYYHNQHHEFMNGNLSKLITSKDAWNDEEFSVIGNSGSNFNMDFHAIQRSYPRRSQGRILSFYYNAVGFDSWNNIYKWGGIRTSSTGPTRFSNNRFSILIWKGRNSDSPSEIYLPPHFSRSELILVTEKRVYNKNLNDAIGDQSDEAVIVSDFGRQSGSGDLLVLWDDLDPTEDGAESVHYALVIDGTGLNLSESYLSGLQLELNQRILSERKSPIFLTGKMTYGGYPSE</sequence>
<gene>
    <name evidence="4" type="ORF">CH360_09885</name>
    <name evidence="5" type="ORF">CH373_08740</name>
</gene>
<keyword evidence="6" id="KW-1185">Reference proteome</keyword>
<dbReference type="GO" id="GO:0000272">
    <property type="term" value="P:polysaccharide catabolic process"/>
    <property type="evidence" value="ECO:0007669"/>
    <property type="project" value="InterPro"/>
</dbReference>
<feature type="domain" description="Glycoside hydrolase family 5" evidence="3">
    <location>
        <begin position="88"/>
        <end position="413"/>
    </location>
</feature>
<keyword evidence="1 5" id="KW-0378">Hydrolase</keyword>
<dbReference type="AlphaFoldDB" id="A0A2M9ZNQ8"/>
<evidence type="ECO:0000313" key="5">
    <source>
        <dbReference type="EMBL" id="PJZ73697.1"/>
    </source>
</evidence>
<evidence type="ECO:0000313" key="6">
    <source>
        <dbReference type="Proteomes" id="UP000231962"/>
    </source>
</evidence>
<dbReference type="InterPro" id="IPR052066">
    <property type="entry name" value="Glycosphingolipid_Hydrolases"/>
</dbReference>
<dbReference type="OrthoDB" id="4771662at2"/>
<name>A0A2M9ZNQ8_9LEPT</name>
<reference evidence="6 7" key="1">
    <citation type="submission" date="2017-07" db="EMBL/GenBank/DDBJ databases">
        <title>Leptospira spp. isolated from tropical soils.</title>
        <authorList>
            <person name="Thibeaux R."/>
            <person name="Iraola G."/>
            <person name="Ferres I."/>
            <person name="Bierque E."/>
            <person name="Girault D."/>
            <person name="Soupe-Gilbert M.-E."/>
            <person name="Picardeau M."/>
            <person name="Goarant C."/>
        </authorList>
    </citation>
    <scope>NUCLEOTIDE SEQUENCE [LARGE SCALE GENOMIC DNA]</scope>
    <source>
        <strain evidence="5 7">FH1-B-B1</strain>
        <strain evidence="4 6">FH1-B-C1</strain>
    </source>
</reference>
<evidence type="ECO:0000256" key="1">
    <source>
        <dbReference type="ARBA" id="ARBA00022801"/>
    </source>
</evidence>
<accession>A0A2M9ZNQ8</accession>
<evidence type="ECO:0000313" key="7">
    <source>
        <dbReference type="Proteomes" id="UP000231990"/>
    </source>
</evidence>
<dbReference type="PANTHER" id="PTHR31308">
    <property type="match status" value="1"/>
</dbReference>
<dbReference type="SUPFAM" id="SSF51445">
    <property type="entry name" value="(Trans)glycosidases"/>
    <property type="match status" value="1"/>
</dbReference>
<dbReference type="PANTHER" id="PTHR31308:SF5">
    <property type="entry name" value="ERGOSTERYL-BETA-GLUCOSIDASE"/>
    <property type="match status" value="1"/>
</dbReference>
<dbReference type="Pfam" id="PF00150">
    <property type="entry name" value="Cellulase"/>
    <property type="match status" value="1"/>
</dbReference>
<dbReference type="EMBL" id="NPDZ01000004">
    <property type="protein sequence ID" value="PJZ73697.1"/>
    <property type="molecule type" value="Genomic_DNA"/>
</dbReference>
<keyword evidence="2" id="KW-0326">Glycosidase</keyword>
<evidence type="ECO:0000256" key="2">
    <source>
        <dbReference type="ARBA" id="ARBA00023295"/>
    </source>
</evidence>
<evidence type="ECO:0000259" key="3">
    <source>
        <dbReference type="Pfam" id="PF00150"/>
    </source>
</evidence>
<dbReference type="InterPro" id="IPR017853">
    <property type="entry name" value="GH"/>
</dbReference>
<dbReference type="EMBL" id="NPDY01000008">
    <property type="protein sequence ID" value="PJZ69690.1"/>
    <property type="molecule type" value="Genomic_DNA"/>
</dbReference>
<dbReference type="Gene3D" id="3.20.20.80">
    <property type="entry name" value="Glycosidases"/>
    <property type="match status" value="1"/>
</dbReference>